<dbReference type="EMBL" id="JBBHLL010000712">
    <property type="protein sequence ID" value="KAK7798287.1"/>
    <property type="molecule type" value="Genomic_DNA"/>
</dbReference>
<feature type="compositionally biased region" description="Basic and acidic residues" evidence="1">
    <location>
        <begin position="537"/>
        <end position="553"/>
    </location>
</feature>
<dbReference type="Proteomes" id="UP001488838">
    <property type="component" value="Unassembled WGS sequence"/>
</dbReference>
<feature type="region of interest" description="Disordered" evidence="1">
    <location>
        <begin position="782"/>
        <end position="834"/>
    </location>
</feature>
<sequence>MSEGPAFSWAEPALSAAQKRVSCQRNYEGLSSHRRLSPCIAVLAGGGQGTRLLSSLQNLLGRVCSFRSGCLDKTDSDQDNQVKCVWSISKSWLHSSHPLEEQCLCVGVVDAHTQCGGAYLLGKDYLADMEKMPPISVPGSWEQPLYFLWGSCLGQSVSVEPLPAVHTGLLSTTGSDILGYWVPDCWPGEKGRRHKQQSCRCPRAQSSGSCAIQQPRYVPSHSAREALESLTLWYATEPLKWLQWLPLAAQLVVRPHCPGEAMGYERMSHRSIRGSSGLFFEMVQQCCIAGKRRDESAPEPNRALSCNKDCVLPPESSASAHEHCFCHYSLQQLRSKKRESGPPFKTFIALISPKYSPSEEQLSGGSSNGRDNVIPPRLHASQVHCWGVPTLWNGFIVYLMKPAQSKKVDQMSSHQFCHLGRVLTSQSSLVSLSSNAPLKERESLQPSTAPVGSDAVRSGVRRSHMGTRPPTTISPSLQGARMTSEDPVGRVGWVNPEHTWSPTLDGQLMPSLCCLPVRTCLARMCSRGWTINMYKVPSHDGTDPGKRPEKQPEAKLGAQGKWEKQGDNSHPPVLKHVISLQEVSHRFPCPLPSAGTLVGDKCYCHVTFCCLRITLGRYYADCHKDGQYPSMAYSPSSVPAGKGIRKAEDQGSSKNTWDLAEGIGLLQKSQVIPAFTKSSSCLRVLTQCPSKTWSASYVMPRSDGVPTESPQPEKEECQRQPVNGSSHKRSCHSHICALISTPALVAGRQAGGPEMYLSYFCWLTHQRSLSLYMHTRLASTEAHDDQDKGSAPKRAQAAQGPQKDQVREEEVVELQGGREVGESPPPGNSDLSLQQRSSTTAFLNACNTHQAGFSVCPVAALTKIQKETRPSRQRNLSVLSESFSSVHPFTKTSSDTKLVSNVQLQGNPESDKEKRQYFLYLNATTRTPTVKSAPRSYSRMPTTLPPTDSTALQAQHYTNKLPAWLPSSLSSLSIIYNQKNTLKKNLTSVIEANACIHWFWNPPQKQHNGRTMGELARHHLRQVHECRDAHLRPRFKKTPCLPVPLSPPQLPRYATRAVYSSLVFKKQKRNLLQLVPNKADCKLCRAWATQRSIEKGTLEFSNNAFLRKMYLPTSSTPFEQHAVMGKEEEKEEEEKEEEEEEEEKEEENWCVSSYSCVALVYTLGLSHWYRMMGWLEAKASSYHIWSFPWAFFHQMEGMVCLETEVEKDAKLSMEASEGPPSTLAACSLGSFTNISHTWLGCRHLPDSNSHIILWLEGPNWINWDAKLWEIMDTSAMANVHDRADKRDTALLSLQIQAKDINNCDHTMYGWEGNGASTGCSLNKGRSRPLLAGLKVLDTRAAGTLQGLKTSSTEHQQQTKISKIKSAPGPLPPSSEQWNKNVSGEHQPGQQSLHNLLSGHMVRLRTQSSELVATVSISSENQHCKTTGPSQSLYLPKAHLLSHSIKPVLSLKLPKTQGPRAHSTALHAVNVFIYFGSREIITSNAVLSPRDPNAALDGNATVAMSLNWTKSAGTSQVTDPYNPESGWWLYFPPNRTLKIYTSYYMTQFDKKRNGNVEPQNTENYLPQSEPQALSSMRQKQYGSKGSRYNSAGLVIASQISKQVPQASFHTEDTDKSDLPSAFKEENRNPLESWTADHMDLWESEQELVLCMEKPSSMEMEVPTLKALLGQSWHSLAKAAEVLVLYEFAGPVRYTSVSISETCSLPISVPAPEATDLLSMRTAHNSPRPPFLDALSQSLQPHWLCLSAACNVVDPKSPRPLVCSLKEAGKLLFFSSTSGLRLQRSPGKCRQRQLHSEDTCAHPVIKNSATVLSTYDSPRACPEPSGLGCSVPYVPSCKHHLPQYLAASAFLTLLLATCTESFGTCFNLSPFSAVEQNRRIKAGSEPKHGKTDTGMHGVSFGLTLGRLKVNDMDTDLSHLPFWARGRRRVKQVNKSARSGFKCLQPPAQATAGSLQQLRMNASIFPLDTTKRPNPRRRIGERCSDTVTWDEQPKERTKHL</sequence>
<feature type="region of interest" description="Disordered" evidence="1">
    <location>
        <begin position="699"/>
        <end position="726"/>
    </location>
</feature>
<feature type="compositionally biased region" description="Polar residues" evidence="1">
    <location>
        <begin position="939"/>
        <end position="949"/>
    </location>
</feature>
<feature type="region of interest" description="Disordered" evidence="1">
    <location>
        <begin position="1966"/>
        <end position="1997"/>
    </location>
</feature>
<feature type="region of interest" description="Disordered" evidence="1">
    <location>
        <begin position="1121"/>
        <end position="1146"/>
    </location>
</feature>
<gene>
    <name evidence="2" type="ORF">U0070_014791</name>
</gene>
<name>A0AAW0H661_MYOGA</name>
<feature type="region of interest" description="Disordered" evidence="1">
    <location>
        <begin position="437"/>
        <end position="490"/>
    </location>
</feature>
<proteinExistence type="predicted"/>
<comment type="caution">
    <text evidence="2">The sequence shown here is derived from an EMBL/GenBank/DDBJ whole genome shotgun (WGS) entry which is preliminary data.</text>
</comment>
<evidence type="ECO:0000256" key="1">
    <source>
        <dbReference type="SAM" id="MobiDB-lite"/>
    </source>
</evidence>
<protein>
    <submittedName>
        <fullName evidence="2">Uncharacterized protein</fullName>
    </submittedName>
</protein>
<reference evidence="2 3" key="1">
    <citation type="journal article" date="2023" name="bioRxiv">
        <title>Conserved and derived expression patterns and positive selection on dental genes reveal complex evolutionary context of ever-growing rodent molars.</title>
        <authorList>
            <person name="Calamari Z.T."/>
            <person name="Song A."/>
            <person name="Cohen E."/>
            <person name="Akter M."/>
            <person name="Roy R.D."/>
            <person name="Hallikas O."/>
            <person name="Christensen M.M."/>
            <person name="Li P."/>
            <person name="Marangoni P."/>
            <person name="Jernvall J."/>
            <person name="Klein O.D."/>
        </authorList>
    </citation>
    <scope>NUCLEOTIDE SEQUENCE [LARGE SCALE GENOMIC DNA]</scope>
    <source>
        <strain evidence="2">V071</strain>
    </source>
</reference>
<keyword evidence="3" id="KW-1185">Reference proteome</keyword>
<evidence type="ECO:0000313" key="2">
    <source>
        <dbReference type="EMBL" id="KAK7798287.1"/>
    </source>
</evidence>
<feature type="region of interest" description="Disordered" evidence="1">
    <location>
        <begin position="930"/>
        <end position="949"/>
    </location>
</feature>
<feature type="compositionally biased region" description="Basic and acidic residues" evidence="1">
    <location>
        <begin position="1988"/>
        <end position="1997"/>
    </location>
</feature>
<feature type="region of interest" description="Disordered" evidence="1">
    <location>
        <begin position="536"/>
        <end position="570"/>
    </location>
</feature>
<feature type="compositionally biased region" description="Polar residues" evidence="1">
    <location>
        <begin position="1346"/>
        <end position="1360"/>
    </location>
</feature>
<feature type="compositionally biased region" description="Polar residues" evidence="1">
    <location>
        <begin position="1373"/>
        <end position="1391"/>
    </location>
</feature>
<feature type="region of interest" description="Disordered" evidence="1">
    <location>
        <begin position="1346"/>
        <end position="1391"/>
    </location>
</feature>
<organism evidence="2 3">
    <name type="scientific">Myodes glareolus</name>
    <name type="common">Bank vole</name>
    <name type="synonym">Clethrionomys glareolus</name>
    <dbReference type="NCBI Taxonomy" id="447135"/>
    <lineage>
        <taxon>Eukaryota</taxon>
        <taxon>Metazoa</taxon>
        <taxon>Chordata</taxon>
        <taxon>Craniata</taxon>
        <taxon>Vertebrata</taxon>
        <taxon>Euteleostomi</taxon>
        <taxon>Mammalia</taxon>
        <taxon>Eutheria</taxon>
        <taxon>Euarchontoglires</taxon>
        <taxon>Glires</taxon>
        <taxon>Rodentia</taxon>
        <taxon>Myomorpha</taxon>
        <taxon>Muroidea</taxon>
        <taxon>Cricetidae</taxon>
        <taxon>Arvicolinae</taxon>
        <taxon>Myodes</taxon>
    </lineage>
</organism>
<accession>A0AAW0H661</accession>
<evidence type="ECO:0000313" key="3">
    <source>
        <dbReference type="Proteomes" id="UP001488838"/>
    </source>
</evidence>
<feature type="compositionally biased region" description="Acidic residues" evidence="1">
    <location>
        <begin position="1129"/>
        <end position="1146"/>
    </location>
</feature>